<evidence type="ECO:0000256" key="17">
    <source>
        <dbReference type="ARBA" id="ARBA00049551"/>
    </source>
</evidence>
<comment type="function">
    <text evidence="18">Core subunit of the mitochondrial membrane respiratory chain NADH dehydrogenase (Complex I) which catalyzes electron transfer from NADH through the respiratory chain, using ubiquinone as an electron acceptor. Essential for the catalytic activity and assembly of complex I.</text>
</comment>
<comment type="similarity">
    <text evidence="3 18">Belongs to the complex I subunit 2 family.</text>
</comment>
<geneLocation type="mitochondrion" evidence="20"/>
<dbReference type="Pfam" id="PF00361">
    <property type="entry name" value="Proton_antipo_M"/>
    <property type="match status" value="1"/>
</dbReference>
<evidence type="ECO:0000256" key="4">
    <source>
        <dbReference type="ARBA" id="ARBA00012944"/>
    </source>
</evidence>
<evidence type="ECO:0000256" key="14">
    <source>
        <dbReference type="ARBA" id="ARBA00023075"/>
    </source>
</evidence>
<evidence type="ECO:0000256" key="11">
    <source>
        <dbReference type="ARBA" id="ARBA00022982"/>
    </source>
</evidence>
<evidence type="ECO:0000256" key="16">
    <source>
        <dbReference type="ARBA" id="ARBA00023136"/>
    </source>
</evidence>
<feature type="domain" description="NADH:quinone oxidoreductase/Mrp antiporter transmembrane" evidence="19">
    <location>
        <begin position="24"/>
        <end position="284"/>
    </location>
</feature>
<reference evidence="20" key="1">
    <citation type="submission" date="2021-08" db="EMBL/GenBank/DDBJ databases">
        <title>Macromia amphigena mitochondrial genome, complete.</title>
        <authorList>
            <person name="Han J.S."/>
            <person name="Jang J.E."/>
            <person name="Choi J.K."/>
            <person name="Lee H.G."/>
        </authorList>
    </citation>
    <scope>NUCLEOTIDE SEQUENCE</scope>
</reference>
<evidence type="ECO:0000259" key="19">
    <source>
        <dbReference type="Pfam" id="PF00361"/>
    </source>
</evidence>
<dbReference type="GO" id="GO:0006120">
    <property type="term" value="P:mitochondrial electron transport, NADH to ubiquinone"/>
    <property type="evidence" value="ECO:0007669"/>
    <property type="project" value="InterPro"/>
</dbReference>
<gene>
    <name evidence="20" type="primary">ND2</name>
</gene>
<feature type="transmembrane region" description="Helical" evidence="18">
    <location>
        <begin position="237"/>
        <end position="257"/>
    </location>
</feature>
<keyword evidence="6" id="KW-0813">Transport</keyword>
<keyword evidence="8 18" id="KW-0812">Transmembrane</keyword>
<evidence type="ECO:0000256" key="9">
    <source>
        <dbReference type="ARBA" id="ARBA00022792"/>
    </source>
</evidence>
<dbReference type="EMBL" id="OK012605">
    <property type="protein sequence ID" value="UCU57412.1"/>
    <property type="molecule type" value="Genomic_DNA"/>
</dbReference>
<dbReference type="PANTHER" id="PTHR46552">
    <property type="entry name" value="NADH-UBIQUINONE OXIDOREDUCTASE CHAIN 2"/>
    <property type="match status" value="1"/>
</dbReference>
<dbReference type="InterPro" id="IPR001750">
    <property type="entry name" value="ND/Mrp_TM"/>
</dbReference>
<dbReference type="EC" id="7.1.1.2" evidence="4 18"/>
<evidence type="ECO:0000256" key="8">
    <source>
        <dbReference type="ARBA" id="ARBA00022692"/>
    </source>
</evidence>
<dbReference type="GO" id="GO:0008137">
    <property type="term" value="F:NADH dehydrogenase (ubiquinone) activity"/>
    <property type="evidence" value="ECO:0007669"/>
    <property type="project" value="UniProtKB-EC"/>
</dbReference>
<dbReference type="PANTHER" id="PTHR46552:SF1">
    <property type="entry name" value="NADH-UBIQUINONE OXIDOREDUCTASE CHAIN 2"/>
    <property type="match status" value="1"/>
</dbReference>
<name>A0A8K1JVF3_9HEMI</name>
<keyword evidence="16 18" id="KW-0472">Membrane</keyword>
<evidence type="ECO:0000256" key="2">
    <source>
        <dbReference type="ARBA" id="ARBA00004448"/>
    </source>
</evidence>
<keyword evidence="9 18" id="KW-0999">Mitochondrion inner membrane</keyword>
<feature type="transmembrane region" description="Helical" evidence="18">
    <location>
        <begin position="92"/>
        <end position="113"/>
    </location>
</feature>
<keyword evidence="12 18" id="KW-1133">Transmembrane helix</keyword>
<evidence type="ECO:0000256" key="18">
    <source>
        <dbReference type="RuleBase" id="RU003403"/>
    </source>
</evidence>
<evidence type="ECO:0000256" key="3">
    <source>
        <dbReference type="ARBA" id="ARBA00007012"/>
    </source>
</evidence>
<comment type="catalytic activity">
    <reaction evidence="17 18">
        <text>a ubiquinone + NADH + 5 H(+)(in) = a ubiquinol + NAD(+) + 4 H(+)(out)</text>
        <dbReference type="Rhea" id="RHEA:29091"/>
        <dbReference type="Rhea" id="RHEA-COMP:9565"/>
        <dbReference type="Rhea" id="RHEA-COMP:9566"/>
        <dbReference type="ChEBI" id="CHEBI:15378"/>
        <dbReference type="ChEBI" id="CHEBI:16389"/>
        <dbReference type="ChEBI" id="CHEBI:17976"/>
        <dbReference type="ChEBI" id="CHEBI:57540"/>
        <dbReference type="ChEBI" id="CHEBI:57945"/>
        <dbReference type="EC" id="7.1.1.2"/>
    </reaction>
</comment>
<keyword evidence="7 18" id="KW-0679">Respiratory chain</keyword>
<proteinExistence type="inferred from homology"/>
<evidence type="ECO:0000256" key="5">
    <source>
        <dbReference type="ARBA" id="ARBA00021008"/>
    </source>
</evidence>
<feature type="transmembrane region" description="Helical" evidence="18">
    <location>
        <begin position="57"/>
        <end position="80"/>
    </location>
</feature>
<dbReference type="PRINTS" id="PR01436">
    <property type="entry name" value="NADHDHGNASE2"/>
</dbReference>
<evidence type="ECO:0000256" key="12">
    <source>
        <dbReference type="ARBA" id="ARBA00022989"/>
    </source>
</evidence>
<keyword evidence="14 18" id="KW-0830">Ubiquinone</keyword>
<accession>A0A8K1JVF3</accession>
<dbReference type="InterPro" id="IPR003917">
    <property type="entry name" value="NADH_UbQ_OxRdtase_chain2"/>
</dbReference>
<keyword evidence="10 18" id="KW-1278">Translocase</keyword>
<sequence>MSMNSSKYLFLTTLVMGTMITVSSSNWLGVWMGLEINLISFVPLISKSNYTSTSEAMMIYFLTQALGSATLLMMIVIDNLSMISTIEMNNYVKLIMAASTMLKSGLAPFHFWFPEVANKLSWTNCMILMTWQKIAPLVILSHLIESMTTIYTIAMVSTTMGAIGGLNQTSLRKIMAYSSISHLGWMVACMKMDNNLWAWYLLIYSMIVIMVMTTFSKTSMFYMNQINMNTMTISEKLMYITLFMSLGGLPPFLGFLPKWIVIQSLMMNSLYMVMTIMVLTTLITLFYYLRMMSTLMIMNTSMSKWTMSHKTPQNFLVLSVMIINMSTPVVAILPFF</sequence>
<evidence type="ECO:0000313" key="20">
    <source>
        <dbReference type="EMBL" id="UCU57412.1"/>
    </source>
</evidence>
<keyword evidence="15 18" id="KW-0496">Mitochondrion</keyword>
<comment type="function">
    <text evidence="1">Core subunit of the mitochondrial membrane respiratory chain NADH dehydrogenase (Complex I) that is believed to belong to the minimal assembly required for catalysis. Complex I functions in the transfer of electrons from NADH to the respiratory chain. The immediate electron acceptor for the enzyme is believed to be ubiquinone.</text>
</comment>
<evidence type="ECO:0000256" key="1">
    <source>
        <dbReference type="ARBA" id="ARBA00003257"/>
    </source>
</evidence>
<protein>
    <recommendedName>
        <fullName evidence="5 18">NADH-ubiquinone oxidoreductase chain 2</fullName>
        <ecNumber evidence="4 18">7.1.1.2</ecNumber>
    </recommendedName>
</protein>
<evidence type="ECO:0000256" key="15">
    <source>
        <dbReference type="ARBA" id="ARBA00023128"/>
    </source>
</evidence>
<feature type="transmembrane region" description="Helical" evidence="18">
    <location>
        <begin position="315"/>
        <end position="335"/>
    </location>
</feature>
<keyword evidence="13 18" id="KW-0520">NAD</keyword>
<dbReference type="GO" id="GO:0005743">
    <property type="term" value="C:mitochondrial inner membrane"/>
    <property type="evidence" value="ECO:0007669"/>
    <property type="project" value="UniProtKB-SubCell"/>
</dbReference>
<keyword evidence="11 18" id="KW-0249">Electron transport</keyword>
<comment type="subcellular location">
    <subcellularLocation>
        <location evidence="2 18">Mitochondrion inner membrane</location>
        <topology evidence="2 18">Multi-pass membrane protein</topology>
    </subcellularLocation>
</comment>
<evidence type="ECO:0000256" key="6">
    <source>
        <dbReference type="ARBA" id="ARBA00022448"/>
    </source>
</evidence>
<feature type="transmembrane region" description="Helical" evidence="18">
    <location>
        <begin position="196"/>
        <end position="216"/>
    </location>
</feature>
<organism evidence="20">
    <name type="scientific">Appasus japonicus</name>
    <dbReference type="NCBI Taxonomy" id="697940"/>
    <lineage>
        <taxon>Eukaryota</taxon>
        <taxon>Metazoa</taxon>
        <taxon>Ecdysozoa</taxon>
        <taxon>Arthropoda</taxon>
        <taxon>Hexapoda</taxon>
        <taxon>Insecta</taxon>
        <taxon>Pterygota</taxon>
        <taxon>Neoptera</taxon>
        <taxon>Paraneoptera</taxon>
        <taxon>Hemiptera</taxon>
        <taxon>Heteroptera</taxon>
        <taxon>Panheteroptera</taxon>
        <taxon>Nepomorpha</taxon>
        <taxon>Belostomatidae</taxon>
        <taxon>Belostomatinae</taxon>
        <taxon>Appasus</taxon>
    </lineage>
</organism>
<feature type="transmembrane region" description="Helical" evidence="18">
    <location>
        <begin position="269"/>
        <end position="289"/>
    </location>
</feature>
<evidence type="ECO:0000256" key="13">
    <source>
        <dbReference type="ARBA" id="ARBA00023027"/>
    </source>
</evidence>
<dbReference type="InterPro" id="IPR050175">
    <property type="entry name" value="Complex_I_Subunit_2"/>
</dbReference>
<evidence type="ECO:0000256" key="7">
    <source>
        <dbReference type="ARBA" id="ARBA00022660"/>
    </source>
</evidence>
<dbReference type="AlphaFoldDB" id="A0A8K1JVF3"/>
<evidence type="ECO:0000256" key="10">
    <source>
        <dbReference type="ARBA" id="ARBA00022967"/>
    </source>
</evidence>